<dbReference type="OrthoDB" id="5556956at2759"/>
<evidence type="ECO:0000256" key="1">
    <source>
        <dbReference type="SAM" id="MobiDB-lite"/>
    </source>
</evidence>
<feature type="region of interest" description="Disordered" evidence="1">
    <location>
        <begin position="1"/>
        <end position="30"/>
    </location>
</feature>
<dbReference type="InterPro" id="IPR027973">
    <property type="entry name" value="FSAF1-like"/>
</dbReference>
<feature type="compositionally biased region" description="Basic and acidic residues" evidence="1">
    <location>
        <begin position="159"/>
        <end position="171"/>
    </location>
</feature>
<dbReference type="AlphaFoldDB" id="A0A9P8HXE9"/>
<dbReference type="GO" id="GO:0005730">
    <property type="term" value="C:nucleolus"/>
    <property type="evidence" value="ECO:0007669"/>
    <property type="project" value="TreeGrafter"/>
</dbReference>
<sequence length="235" mass="26347">MTGKRKRKSEEILRAPPKDLRGPDSEPGGVQEAFRRHFEAQFKPLDSVNLKTHEVSTSALETDSDSEWDGFSEAEGKILYGQPGDESDDVTDAASLRNDLALQRLLTESHLLDPQSSYSPTGANRHKANDLRLQSLGSKSSILTQDKVPMSHRRGMMAKKSEREERRRQEAKENGIILEKVKKVKRANLDRRERSIGGPGVGMFKKGMLRLNKRDVAEIEGPKGYGRKCAMGPRH</sequence>
<keyword evidence="3" id="KW-1185">Reference proteome</keyword>
<dbReference type="PANTHER" id="PTHR28096:SF1">
    <property type="entry name" value="PROTEIN FAF1"/>
    <property type="match status" value="1"/>
</dbReference>
<dbReference type="Pfam" id="PF15375">
    <property type="entry name" value="FSAF1"/>
    <property type="match status" value="1"/>
</dbReference>
<protein>
    <submittedName>
        <fullName evidence="2">Uncharacterized protein</fullName>
    </submittedName>
</protein>
<proteinExistence type="predicted"/>
<evidence type="ECO:0000313" key="3">
    <source>
        <dbReference type="Proteomes" id="UP000698800"/>
    </source>
</evidence>
<dbReference type="Proteomes" id="UP000698800">
    <property type="component" value="Unassembled WGS sequence"/>
</dbReference>
<gene>
    <name evidence="2" type="ORF">FGG08_005811</name>
</gene>
<feature type="region of interest" description="Disordered" evidence="1">
    <location>
        <begin position="152"/>
        <end position="171"/>
    </location>
</feature>
<accession>A0A9P8HXE9</accession>
<organism evidence="2 3">
    <name type="scientific">Glutinoglossum americanum</name>
    <dbReference type="NCBI Taxonomy" id="1670608"/>
    <lineage>
        <taxon>Eukaryota</taxon>
        <taxon>Fungi</taxon>
        <taxon>Dikarya</taxon>
        <taxon>Ascomycota</taxon>
        <taxon>Pezizomycotina</taxon>
        <taxon>Geoglossomycetes</taxon>
        <taxon>Geoglossales</taxon>
        <taxon>Geoglossaceae</taxon>
        <taxon>Glutinoglossum</taxon>
    </lineage>
</organism>
<dbReference type="InterPro" id="IPR053030">
    <property type="entry name" value="Ribosomal_biogenesis_FAF1-like"/>
</dbReference>
<evidence type="ECO:0000313" key="2">
    <source>
        <dbReference type="EMBL" id="KAH0537369.1"/>
    </source>
</evidence>
<dbReference type="GO" id="GO:0000462">
    <property type="term" value="P:maturation of SSU-rRNA from tricistronic rRNA transcript (SSU-rRNA, 5.8S rRNA, LSU-rRNA)"/>
    <property type="evidence" value="ECO:0007669"/>
    <property type="project" value="TreeGrafter"/>
</dbReference>
<name>A0A9P8HXE9_9PEZI</name>
<dbReference type="PANTHER" id="PTHR28096">
    <property type="entry name" value="PROTEIN FAF1"/>
    <property type="match status" value="1"/>
</dbReference>
<feature type="compositionally biased region" description="Basic and acidic residues" evidence="1">
    <location>
        <begin position="8"/>
        <end position="24"/>
    </location>
</feature>
<reference evidence="2" key="1">
    <citation type="submission" date="2021-03" db="EMBL/GenBank/DDBJ databases">
        <title>Comparative genomics and phylogenomic investigation of the class Geoglossomycetes provide insights into ecological specialization and systematics.</title>
        <authorList>
            <person name="Melie T."/>
            <person name="Pirro S."/>
            <person name="Miller A.N."/>
            <person name="Quandt A."/>
        </authorList>
    </citation>
    <scope>NUCLEOTIDE SEQUENCE</scope>
    <source>
        <strain evidence="2">GBOQ0MN5Z8</strain>
    </source>
</reference>
<comment type="caution">
    <text evidence="2">The sequence shown here is derived from an EMBL/GenBank/DDBJ whole genome shotgun (WGS) entry which is preliminary data.</text>
</comment>
<dbReference type="EMBL" id="JAGHQL010000148">
    <property type="protein sequence ID" value="KAH0537369.1"/>
    <property type="molecule type" value="Genomic_DNA"/>
</dbReference>